<dbReference type="Proteomes" id="UP001620626">
    <property type="component" value="Unassembled WGS sequence"/>
</dbReference>
<reference evidence="2 3" key="1">
    <citation type="submission" date="2024-10" db="EMBL/GenBank/DDBJ databases">
        <authorList>
            <person name="Kim D."/>
        </authorList>
    </citation>
    <scope>NUCLEOTIDE SEQUENCE [LARGE SCALE GENOMIC DNA]</scope>
    <source>
        <strain evidence="2">BH-2024</strain>
    </source>
</reference>
<protein>
    <recommendedName>
        <fullName evidence="4">ISXO2-like transposase domain-containing protein</fullName>
    </recommendedName>
</protein>
<dbReference type="AlphaFoldDB" id="A0ABD2HX42"/>
<keyword evidence="3" id="KW-1185">Reference proteome</keyword>
<accession>A0ABD2HX42</accession>
<name>A0ABD2HX42_9BILA</name>
<dbReference type="InterPro" id="IPR053164">
    <property type="entry name" value="IS1016-like_transposase"/>
</dbReference>
<comment type="caution">
    <text evidence="2">The sequence shown here is derived from an EMBL/GenBank/DDBJ whole genome shotgun (WGS) entry which is preliminary data.</text>
</comment>
<organism evidence="2 3">
    <name type="scientific">Heterodera trifolii</name>
    <dbReference type="NCBI Taxonomy" id="157864"/>
    <lineage>
        <taxon>Eukaryota</taxon>
        <taxon>Metazoa</taxon>
        <taxon>Ecdysozoa</taxon>
        <taxon>Nematoda</taxon>
        <taxon>Chromadorea</taxon>
        <taxon>Rhabditida</taxon>
        <taxon>Tylenchina</taxon>
        <taxon>Tylenchomorpha</taxon>
        <taxon>Tylenchoidea</taxon>
        <taxon>Heteroderidae</taxon>
        <taxon>Heteroderinae</taxon>
        <taxon>Heterodera</taxon>
    </lineage>
</organism>
<feature type="compositionally biased region" description="Polar residues" evidence="1">
    <location>
        <begin position="193"/>
        <end position="215"/>
    </location>
</feature>
<evidence type="ECO:0000256" key="1">
    <source>
        <dbReference type="SAM" id="MobiDB-lite"/>
    </source>
</evidence>
<evidence type="ECO:0000313" key="2">
    <source>
        <dbReference type="EMBL" id="KAL3071266.1"/>
    </source>
</evidence>
<feature type="region of interest" description="Disordered" evidence="1">
    <location>
        <begin position="183"/>
        <end position="215"/>
    </location>
</feature>
<gene>
    <name evidence="2" type="ORF">niasHT_036082</name>
</gene>
<evidence type="ECO:0008006" key="4">
    <source>
        <dbReference type="Google" id="ProtNLM"/>
    </source>
</evidence>
<sequence>MDQTCILRRKYNSGQLRGNVNQWLFEGIEHGTNGERVFMVPVLRRRTQDMLPLIEQYIAPGSIIHSDLWAAYLGIPYLPQEYQHYTCRQEGEALLQKVLLAYRTTPNTALNGHSPDVLFLDRRIQHKTWSQISHFPKRRTNLLLHISDVSNFGTDAWPRNSSSCQSNQTKMIRHRKKIPIADRAQTADESPANACSTSAFAPIRKSQTSTSTTGP</sequence>
<evidence type="ECO:0000313" key="3">
    <source>
        <dbReference type="Proteomes" id="UP001620626"/>
    </source>
</evidence>
<dbReference type="PANTHER" id="PTHR47163">
    <property type="entry name" value="DDE_TNP_IS1595 DOMAIN-CONTAINING PROTEIN"/>
    <property type="match status" value="1"/>
</dbReference>
<dbReference type="PANTHER" id="PTHR47163:SF2">
    <property type="entry name" value="SI:DKEY-17M8.2"/>
    <property type="match status" value="1"/>
</dbReference>
<dbReference type="EMBL" id="JBICBT010001362">
    <property type="protein sequence ID" value="KAL3071266.1"/>
    <property type="molecule type" value="Genomic_DNA"/>
</dbReference>
<proteinExistence type="predicted"/>